<evidence type="ECO:0000256" key="6">
    <source>
        <dbReference type="RuleBase" id="RU004466"/>
    </source>
</evidence>
<dbReference type="Proteomes" id="UP000422764">
    <property type="component" value="Chromosome"/>
</dbReference>
<keyword evidence="5" id="KW-0460">Magnesium</keyword>
<dbReference type="PROSITE" id="PS00723">
    <property type="entry name" value="POLYPRENYL_SYNTHASE_1"/>
    <property type="match status" value="1"/>
</dbReference>
<dbReference type="EMBL" id="CP046522">
    <property type="protein sequence ID" value="QGU94546.1"/>
    <property type="molecule type" value="Genomic_DNA"/>
</dbReference>
<comment type="cofactor">
    <cofactor evidence="1">
        <name>Mg(2+)</name>
        <dbReference type="ChEBI" id="CHEBI:18420"/>
    </cofactor>
</comment>
<evidence type="ECO:0000256" key="3">
    <source>
        <dbReference type="ARBA" id="ARBA00022679"/>
    </source>
</evidence>
<keyword evidence="8" id="KW-1185">Reference proteome</keyword>
<dbReference type="SFLD" id="SFLDS00005">
    <property type="entry name" value="Isoprenoid_Synthase_Type_I"/>
    <property type="match status" value="1"/>
</dbReference>
<evidence type="ECO:0000256" key="5">
    <source>
        <dbReference type="ARBA" id="ARBA00022842"/>
    </source>
</evidence>
<organism evidence="7 8">
    <name type="scientific">Clostridium bovifaecis</name>
    <dbReference type="NCBI Taxonomy" id="2184719"/>
    <lineage>
        <taxon>Bacteria</taxon>
        <taxon>Bacillati</taxon>
        <taxon>Bacillota</taxon>
        <taxon>Clostridia</taxon>
        <taxon>Eubacteriales</taxon>
        <taxon>Clostridiaceae</taxon>
        <taxon>Clostridium</taxon>
    </lineage>
</organism>
<keyword evidence="4" id="KW-0479">Metal-binding</keyword>
<dbReference type="InterPro" id="IPR033749">
    <property type="entry name" value="Polyprenyl_synt_CS"/>
</dbReference>
<dbReference type="Pfam" id="PF00348">
    <property type="entry name" value="polyprenyl_synt"/>
    <property type="match status" value="1"/>
</dbReference>
<gene>
    <name evidence="7" type="ORF">GOM49_05045</name>
</gene>
<evidence type="ECO:0000256" key="4">
    <source>
        <dbReference type="ARBA" id="ARBA00022723"/>
    </source>
</evidence>
<evidence type="ECO:0000256" key="1">
    <source>
        <dbReference type="ARBA" id="ARBA00001946"/>
    </source>
</evidence>
<dbReference type="GO" id="GO:0004659">
    <property type="term" value="F:prenyltransferase activity"/>
    <property type="evidence" value="ECO:0007669"/>
    <property type="project" value="InterPro"/>
</dbReference>
<dbReference type="GO" id="GO:0046872">
    <property type="term" value="F:metal ion binding"/>
    <property type="evidence" value="ECO:0007669"/>
    <property type="project" value="UniProtKB-KW"/>
</dbReference>
<evidence type="ECO:0000256" key="2">
    <source>
        <dbReference type="ARBA" id="ARBA00006706"/>
    </source>
</evidence>
<dbReference type="PANTHER" id="PTHR12001:SF69">
    <property type="entry name" value="ALL TRANS-POLYPRENYL-DIPHOSPHATE SYNTHASE PDSS1"/>
    <property type="match status" value="1"/>
</dbReference>
<dbReference type="InterPro" id="IPR008949">
    <property type="entry name" value="Isoprenoid_synthase_dom_sf"/>
</dbReference>
<dbReference type="CDD" id="cd00685">
    <property type="entry name" value="Trans_IPPS_HT"/>
    <property type="match status" value="1"/>
</dbReference>
<dbReference type="SUPFAM" id="SSF48576">
    <property type="entry name" value="Terpenoid synthases"/>
    <property type="match status" value="1"/>
</dbReference>
<evidence type="ECO:0000313" key="7">
    <source>
        <dbReference type="EMBL" id="QGU94546.1"/>
    </source>
</evidence>
<dbReference type="AlphaFoldDB" id="A0A6I6EUK9"/>
<sequence>MNKFWRDCPEISRELDIVKNIIKKSVSSSEKYFEESFLPLIEDGGKMLRPAFLLLSARFGQCNQERLYDLAASVEMVHLATLIHDDIIDNSKLRRGCESIQSKYGKEYAVYAGDFLFCKCFSMLSQHDYKTENLRDISRAINRICMGEIKQYHFRYTRKVNLRRYIKIISGKTAALFALSFIAGAKEGNCDEELVKLLGRIGYNIGMAFQCIDDLLDYVGNENELGKSAQSDLKQGYYTLPIIFALEEDKDKELSNILDKSTFNDGDIKKIVSLVKKYNGIEKSMKVAERYTKKAFENIDNLPKCESQYIIKSVVEKLLNRTF</sequence>
<comment type="similarity">
    <text evidence="2 6">Belongs to the FPP/GGPP synthase family.</text>
</comment>
<name>A0A6I6EUK9_9CLOT</name>
<dbReference type="InterPro" id="IPR000092">
    <property type="entry name" value="Polyprenyl_synt"/>
</dbReference>
<reference evidence="7 8" key="1">
    <citation type="submission" date="2019-12" db="EMBL/GenBank/DDBJ databases">
        <title>Genome sequenceing of Clostridium bovifaecis.</title>
        <authorList>
            <person name="Yao Y."/>
        </authorList>
    </citation>
    <scope>NUCLEOTIDE SEQUENCE [LARGE SCALE GENOMIC DNA]</scope>
    <source>
        <strain evidence="7 8">BXX</strain>
    </source>
</reference>
<evidence type="ECO:0000313" key="8">
    <source>
        <dbReference type="Proteomes" id="UP000422764"/>
    </source>
</evidence>
<dbReference type="Gene3D" id="1.10.600.10">
    <property type="entry name" value="Farnesyl Diphosphate Synthase"/>
    <property type="match status" value="1"/>
</dbReference>
<keyword evidence="3 6" id="KW-0808">Transferase</keyword>
<dbReference type="GO" id="GO:0008299">
    <property type="term" value="P:isoprenoid biosynthetic process"/>
    <property type="evidence" value="ECO:0007669"/>
    <property type="project" value="InterPro"/>
</dbReference>
<proteinExistence type="inferred from homology"/>
<dbReference type="PANTHER" id="PTHR12001">
    <property type="entry name" value="GERANYLGERANYL PYROPHOSPHATE SYNTHASE"/>
    <property type="match status" value="1"/>
</dbReference>
<accession>A0A6I6EUK9</accession>
<protein>
    <submittedName>
        <fullName evidence="7">Polyprenyl synthetase family protein</fullName>
    </submittedName>
</protein>